<proteinExistence type="predicted"/>
<feature type="region of interest" description="Disordered" evidence="1">
    <location>
        <begin position="173"/>
        <end position="199"/>
    </location>
</feature>
<sequence>MLAACAAAIALSGCMSFGEVMVNRDGQVRNCGTKGGGFGLGFVVGAGAAAASSHDCALTAEQAGYIRWSEAGKLQPPFGLVKDGQVTRFVAKGDGSNGVRKGDELLSMGGITVEDYDTLSQDEKLKRARELTRVQFGPKGEDIPLKLRRDGEVVLLTVKRDPMPSMDELKVAAEKRAEERKANEKRKADEAAAKVPSAT</sequence>
<name>A0ABM6FGK3_9BURK</name>
<keyword evidence="3" id="KW-1185">Reference proteome</keyword>
<dbReference type="Gene3D" id="2.30.42.10">
    <property type="match status" value="1"/>
</dbReference>
<dbReference type="InterPro" id="IPR036034">
    <property type="entry name" value="PDZ_sf"/>
</dbReference>
<feature type="compositionally biased region" description="Basic and acidic residues" evidence="1">
    <location>
        <begin position="173"/>
        <end position="192"/>
    </location>
</feature>
<gene>
    <name evidence="2" type="ORF">BKK80_34535</name>
</gene>
<keyword evidence="2" id="KW-0614">Plasmid</keyword>
<evidence type="ECO:0008006" key="4">
    <source>
        <dbReference type="Google" id="ProtNLM"/>
    </source>
</evidence>
<dbReference type="EMBL" id="CP017756">
    <property type="protein sequence ID" value="AOZ11080.1"/>
    <property type="molecule type" value="Genomic_DNA"/>
</dbReference>
<evidence type="ECO:0000256" key="1">
    <source>
        <dbReference type="SAM" id="MobiDB-lite"/>
    </source>
</evidence>
<accession>A0ABM6FGK3</accession>
<dbReference type="SUPFAM" id="SSF50156">
    <property type="entry name" value="PDZ domain-like"/>
    <property type="match status" value="1"/>
</dbReference>
<organism evidence="2 3">
    <name type="scientific">Cupriavidus malaysiensis</name>
    <dbReference type="NCBI Taxonomy" id="367825"/>
    <lineage>
        <taxon>Bacteria</taxon>
        <taxon>Pseudomonadati</taxon>
        <taxon>Pseudomonadota</taxon>
        <taxon>Betaproteobacteria</taxon>
        <taxon>Burkholderiales</taxon>
        <taxon>Burkholderiaceae</taxon>
        <taxon>Cupriavidus</taxon>
    </lineage>
</organism>
<reference evidence="2 3" key="1">
    <citation type="submission" date="2016-10" db="EMBL/GenBank/DDBJ databases">
        <title>Complete genome sequences of three Cupriavidus strains isolated from various Malaysian environments.</title>
        <authorList>
            <person name="Abdullah A.A.-A."/>
            <person name="Shafie N.A.H."/>
            <person name="Lau N.S."/>
        </authorList>
    </citation>
    <scope>NUCLEOTIDE SEQUENCE [LARGE SCALE GENOMIC DNA]</scope>
    <source>
        <strain evidence="2 3">USMAA1020</strain>
        <plasmid evidence="2 3">unnamed1</plasmid>
    </source>
</reference>
<dbReference type="Proteomes" id="UP000177515">
    <property type="component" value="Plasmid unnamed1"/>
</dbReference>
<geneLocation type="plasmid" evidence="2 3">
    <name>unnamed1</name>
</geneLocation>
<protein>
    <recommendedName>
        <fullName evidence="4">PDZ domain-containing protein</fullName>
    </recommendedName>
</protein>
<evidence type="ECO:0000313" key="2">
    <source>
        <dbReference type="EMBL" id="AOZ11080.1"/>
    </source>
</evidence>
<evidence type="ECO:0000313" key="3">
    <source>
        <dbReference type="Proteomes" id="UP000177515"/>
    </source>
</evidence>